<comment type="similarity">
    <text evidence="1">Belongs to the pseudouridine synthase TruD family.</text>
</comment>
<evidence type="ECO:0000313" key="6">
    <source>
        <dbReference type="EMBL" id="BDG01748.1"/>
    </source>
</evidence>
<accession>A0ABN6ML10</accession>
<protein>
    <submittedName>
        <fullName evidence="6">tRNA pseudouridine(13) synthase TruD</fullName>
    </submittedName>
</protein>
<feature type="region of interest" description="Disordered" evidence="4">
    <location>
        <begin position="395"/>
        <end position="481"/>
    </location>
</feature>
<keyword evidence="7" id="KW-1185">Reference proteome</keyword>
<dbReference type="InterPro" id="IPR011760">
    <property type="entry name" value="PsdUridine_synth_TruD_insert"/>
</dbReference>
<dbReference type="InterPro" id="IPR020119">
    <property type="entry name" value="PsdUridine_synth_TruD_CS"/>
</dbReference>
<dbReference type="Pfam" id="PF01142">
    <property type="entry name" value="TruD"/>
    <property type="match status" value="1"/>
</dbReference>
<dbReference type="InterPro" id="IPR042214">
    <property type="entry name" value="TruD_catalytic"/>
</dbReference>
<dbReference type="InterPro" id="IPR020103">
    <property type="entry name" value="PsdUridine_synth_cat_dom_sf"/>
</dbReference>
<dbReference type="RefSeq" id="WP_248358533.1">
    <property type="nucleotide sequence ID" value="NZ_AP025591.1"/>
</dbReference>
<dbReference type="PANTHER" id="PTHR13326:SF21">
    <property type="entry name" value="PSEUDOURIDYLATE SYNTHASE PUS7L"/>
    <property type="match status" value="1"/>
</dbReference>
<evidence type="ECO:0000256" key="2">
    <source>
        <dbReference type="ARBA" id="ARBA00022694"/>
    </source>
</evidence>
<feature type="compositionally biased region" description="Basic residues" evidence="4">
    <location>
        <begin position="471"/>
        <end position="481"/>
    </location>
</feature>
<evidence type="ECO:0000256" key="4">
    <source>
        <dbReference type="SAM" id="MobiDB-lite"/>
    </source>
</evidence>
<keyword evidence="3" id="KW-0413">Isomerase</keyword>
<dbReference type="PROSITE" id="PS01268">
    <property type="entry name" value="UPF0024"/>
    <property type="match status" value="1"/>
</dbReference>
<dbReference type="PANTHER" id="PTHR13326">
    <property type="entry name" value="TRNA PSEUDOURIDINE SYNTHASE D"/>
    <property type="match status" value="1"/>
</dbReference>
<keyword evidence="2" id="KW-0819">tRNA processing</keyword>
<dbReference type="CDD" id="cd02577">
    <property type="entry name" value="PSTD1"/>
    <property type="match status" value="1"/>
</dbReference>
<evidence type="ECO:0000256" key="1">
    <source>
        <dbReference type="ARBA" id="ARBA00007953"/>
    </source>
</evidence>
<dbReference type="Gene3D" id="3.30.70.3160">
    <property type="match status" value="1"/>
</dbReference>
<dbReference type="Proteomes" id="UP001162891">
    <property type="component" value="Chromosome"/>
</dbReference>
<organism evidence="6 7">
    <name type="scientific">Anaeromyxobacter oryzae</name>
    <dbReference type="NCBI Taxonomy" id="2918170"/>
    <lineage>
        <taxon>Bacteria</taxon>
        <taxon>Pseudomonadati</taxon>
        <taxon>Myxococcota</taxon>
        <taxon>Myxococcia</taxon>
        <taxon>Myxococcales</taxon>
        <taxon>Cystobacterineae</taxon>
        <taxon>Anaeromyxobacteraceae</taxon>
        <taxon>Anaeromyxobacter</taxon>
    </lineage>
</organism>
<name>A0ABN6ML10_9BACT</name>
<dbReference type="Gene3D" id="3.30.2350.20">
    <property type="entry name" value="TruD, catalytic domain"/>
    <property type="match status" value="1"/>
</dbReference>
<reference evidence="7" key="1">
    <citation type="journal article" date="2022" name="Int. J. Syst. Evol. Microbiol.">
        <title>Anaeromyxobacter oryzae sp. nov., Anaeromyxobacter diazotrophicus sp. nov. and Anaeromyxobacter paludicola sp. nov., isolated from paddy soils.</title>
        <authorList>
            <person name="Itoh H."/>
            <person name="Xu Z."/>
            <person name="Mise K."/>
            <person name="Masuda Y."/>
            <person name="Ushijima N."/>
            <person name="Hayakawa C."/>
            <person name="Shiratori Y."/>
            <person name="Senoo K."/>
        </authorList>
    </citation>
    <scope>NUCLEOTIDE SEQUENCE [LARGE SCALE GENOMIC DNA]</scope>
    <source>
        <strain evidence="7">Red232</strain>
    </source>
</reference>
<gene>
    <name evidence="6" type="ORF">AMOR_07440</name>
</gene>
<dbReference type="EMBL" id="AP025591">
    <property type="protein sequence ID" value="BDG01748.1"/>
    <property type="molecule type" value="Genomic_DNA"/>
</dbReference>
<feature type="compositionally biased region" description="Low complexity" evidence="4">
    <location>
        <begin position="416"/>
        <end position="430"/>
    </location>
</feature>
<dbReference type="SUPFAM" id="SSF55120">
    <property type="entry name" value="Pseudouridine synthase"/>
    <property type="match status" value="1"/>
</dbReference>
<feature type="compositionally biased region" description="Basic and acidic residues" evidence="4">
    <location>
        <begin position="395"/>
        <end position="415"/>
    </location>
</feature>
<dbReference type="PROSITE" id="PS50984">
    <property type="entry name" value="TRUD"/>
    <property type="match status" value="1"/>
</dbReference>
<evidence type="ECO:0000256" key="3">
    <source>
        <dbReference type="ARBA" id="ARBA00023235"/>
    </source>
</evidence>
<evidence type="ECO:0000259" key="5">
    <source>
        <dbReference type="PROSITE" id="PS50984"/>
    </source>
</evidence>
<proteinExistence type="inferred from homology"/>
<dbReference type="Gene3D" id="1.10.1510.30">
    <property type="match status" value="1"/>
</dbReference>
<dbReference type="InterPro" id="IPR001656">
    <property type="entry name" value="PsdUridine_synth_TruD"/>
</dbReference>
<sequence length="481" mass="54324">MKLKQRPEDFQVTESWRFDEAARGAHFVYLMDKQKLSTFDAVERICARFKIPRAAVSYCGLKDKQGRTTQLVAIEGREIELQDPDLRLKLLGRTAEPLSAANTTSNRFAVTVRDLSDDDVAKLPASIAEVRRLGVVNYFDSQRFGSLKHGQGFIVKDLMRGDFEVALRNVLARPSELDRSDDARVKGFWKEHWGEWGARNPFPGAERYQAVTKWLRTHPQDYRGALLRTEPRWRALQVFAYQSWLWNEGVKQFLRDVVGIRDLLAVKYQAGTLLFPHALDADRARLLGQMSFPLLAPATRFSDPRVERAALSVLGREDMTLASLAVPGTPEIHFEPEERPLLVHPGRLAVGEARPDELNRGRFRVNVAFTLPPGAYATLVVKRLFHWSLAPRRTDERPMRARPERAREREERETSAPETAAGAAVTAPAGKPRKAAQRAAETSAAVSPPAASAPQKKLGFLARRRAEKEARKARRAEARKR</sequence>
<feature type="domain" description="TRUD" evidence="5">
    <location>
        <begin position="134"/>
        <end position="344"/>
    </location>
</feature>
<evidence type="ECO:0000313" key="7">
    <source>
        <dbReference type="Proteomes" id="UP001162891"/>
    </source>
</evidence>
<feature type="compositionally biased region" description="Low complexity" evidence="4">
    <location>
        <begin position="439"/>
        <end position="454"/>
    </location>
</feature>